<dbReference type="EMBL" id="BA000031">
    <property type="protein sequence ID" value="BAC58918.1"/>
    <property type="molecule type" value="Genomic_DNA"/>
</dbReference>
<gene>
    <name evidence="1" type="ordered locus">VP0655</name>
</gene>
<reference evidence="1 2" key="1">
    <citation type="journal article" date="2003" name="Lancet">
        <title>Genome sequence of Vibrio parahaemolyticus: a pathogenic mechanism distinct from that of V. cholerae.</title>
        <authorList>
            <person name="Makino K."/>
            <person name="Oshima K."/>
            <person name="Kurokawa K."/>
            <person name="Yokoyama K."/>
            <person name="Uda T."/>
            <person name="Tagomori K."/>
            <person name="Iijima Y."/>
            <person name="Najima M."/>
            <person name="Nakano M."/>
            <person name="Yamashita A."/>
            <person name="Kubota Y."/>
            <person name="Kimura S."/>
            <person name="Yasunaga T."/>
            <person name="Honda T."/>
            <person name="Shinagawa H."/>
            <person name="Hattori M."/>
            <person name="Iida T."/>
        </authorList>
    </citation>
    <scope>NUCLEOTIDE SEQUENCE [LARGE SCALE GENOMIC DNA]</scope>
    <source>
        <strain evidence="2">RIMD 2210633</strain>
    </source>
</reference>
<dbReference type="AlphaFoldDB" id="Q87RX1"/>
<dbReference type="Proteomes" id="UP000002493">
    <property type="component" value="Chromosome 1"/>
</dbReference>
<evidence type="ECO:0000313" key="2">
    <source>
        <dbReference type="Proteomes" id="UP000002493"/>
    </source>
</evidence>
<organism evidence="1 2">
    <name type="scientific">Vibrio parahaemolyticus serotype O3:K6 (strain RIMD 2210633)</name>
    <dbReference type="NCBI Taxonomy" id="223926"/>
    <lineage>
        <taxon>Bacteria</taxon>
        <taxon>Pseudomonadati</taxon>
        <taxon>Pseudomonadota</taxon>
        <taxon>Gammaproteobacteria</taxon>
        <taxon>Vibrionales</taxon>
        <taxon>Vibrionaceae</taxon>
        <taxon>Vibrio</taxon>
    </lineage>
</organism>
<name>Q87RX1_VIBPA</name>
<evidence type="ECO:0000313" key="1">
    <source>
        <dbReference type="EMBL" id="BAC58918.1"/>
    </source>
</evidence>
<protein>
    <submittedName>
        <fullName evidence="1">Uncharacterized protein</fullName>
    </submittedName>
</protein>
<proteinExistence type="predicted"/>
<sequence>MLNHQVLAGTKKLQMQKGLRFSRPLFFELLVNLS</sequence>
<dbReference type="HOGENOM" id="CLU_3376670_0_0_6"/>
<accession>Q87RX1</accession>
<dbReference type="KEGG" id="vpa:VP0655"/>